<organism evidence="1 2">
    <name type="scientific">Persea americana</name>
    <name type="common">Avocado</name>
    <dbReference type="NCBI Taxonomy" id="3435"/>
    <lineage>
        <taxon>Eukaryota</taxon>
        <taxon>Viridiplantae</taxon>
        <taxon>Streptophyta</taxon>
        <taxon>Embryophyta</taxon>
        <taxon>Tracheophyta</taxon>
        <taxon>Spermatophyta</taxon>
        <taxon>Magnoliopsida</taxon>
        <taxon>Magnoliidae</taxon>
        <taxon>Laurales</taxon>
        <taxon>Lauraceae</taxon>
        <taxon>Persea</taxon>
    </lineage>
</organism>
<reference evidence="1 2" key="1">
    <citation type="journal article" date="2022" name="Hortic Res">
        <title>A haplotype resolved chromosomal level avocado genome allows analysis of novel avocado genes.</title>
        <authorList>
            <person name="Nath O."/>
            <person name="Fletcher S.J."/>
            <person name="Hayward A."/>
            <person name="Shaw L.M."/>
            <person name="Masouleh A.K."/>
            <person name="Furtado A."/>
            <person name="Henry R.J."/>
            <person name="Mitter N."/>
        </authorList>
    </citation>
    <scope>NUCLEOTIDE SEQUENCE [LARGE SCALE GENOMIC DNA]</scope>
    <source>
        <strain evidence="2">cv. Hass</strain>
    </source>
</reference>
<dbReference type="EMBL" id="CM056815">
    <property type="protein sequence ID" value="KAJ8628618.1"/>
    <property type="molecule type" value="Genomic_DNA"/>
</dbReference>
<sequence>MSPGLYELRIFGNQLNETLPRDLGRNSQLLVVDVSDNEFSCEIPDSLYEKEVLEELLIIDNKFSRKISASLAQCRSLLRVRLKGNWLSDKFLGLGAHVFARASLEFVLRGDLFDDCQHNEFGFGIAFLQQYLSEKSVGAGLPSGAL</sequence>
<evidence type="ECO:0000313" key="1">
    <source>
        <dbReference type="EMBL" id="KAJ8628618.1"/>
    </source>
</evidence>
<keyword evidence="2" id="KW-1185">Reference proteome</keyword>
<accession>A0ACC2L6E3</accession>
<gene>
    <name evidence="1" type="ORF">MRB53_021941</name>
</gene>
<protein>
    <submittedName>
        <fullName evidence="1">Uncharacterized protein</fullName>
    </submittedName>
</protein>
<comment type="caution">
    <text evidence="1">The sequence shown here is derived from an EMBL/GenBank/DDBJ whole genome shotgun (WGS) entry which is preliminary data.</text>
</comment>
<evidence type="ECO:0000313" key="2">
    <source>
        <dbReference type="Proteomes" id="UP001234297"/>
    </source>
</evidence>
<proteinExistence type="predicted"/>
<name>A0ACC2L6E3_PERAE</name>
<dbReference type="Proteomes" id="UP001234297">
    <property type="component" value="Chromosome 7"/>
</dbReference>